<comment type="cofactor">
    <cofactor evidence="2">
        <name>Mg(2+)</name>
        <dbReference type="ChEBI" id="CHEBI:18420"/>
    </cofactor>
</comment>
<dbReference type="InterPro" id="IPR039121">
    <property type="entry name" value="NUDT19"/>
</dbReference>
<sequence length="281" mass="32154">MMDTTNAQAQSHSPVRDAATVLLVRPDGGSGFQVYAMRRSPKLRSFAGVWAFPGGSVDEQDRVPKWRILLAPFDERQATEQTVYRERTMPAIETRDFRKRLGPWIEKRIGTKIPDDPIPDSSLDPATNLASWVTAIRELFEETGTLLVEGNLPDPMLLREIRQKVMSGEIRFGDFLEEHGLRPVPEMLRYMGRLLTPSTEKRRFDTRFFLARLPEGQEVDNMQGLTGEAVEDGWFRPQEILENRDGRFPIIPPTRYALEIIAAYRTLDELWEAFCPSTTSL</sequence>
<evidence type="ECO:0000256" key="1">
    <source>
        <dbReference type="ARBA" id="ARBA00001936"/>
    </source>
</evidence>
<dbReference type="InterPro" id="IPR000086">
    <property type="entry name" value="NUDIX_hydrolase_dom"/>
</dbReference>
<dbReference type="GO" id="GO:0016818">
    <property type="term" value="F:hydrolase activity, acting on acid anhydrides, in phosphorus-containing anhydrides"/>
    <property type="evidence" value="ECO:0007669"/>
    <property type="project" value="InterPro"/>
</dbReference>
<keyword evidence="4" id="KW-0378">Hydrolase</keyword>
<dbReference type="AlphaFoldDB" id="A0A1Y3PLN0"/>
<name>A0A1Y3PLN0_9BACI</name>
<comment type="cofactor">
    <cofactor evidence="1">
        <name>Mn(2+)</name>
        <dbReference type="ChEBI" id="CHEBI:29035"/>
    </cofactor>
</comment>
<evidence type="ECO:0000256" key="6">
    <source>
        <dbReference type="ARBA" id="ARBA00023211"/>
    </source>
</evidence>
<accession>A0A1Y3PLN0</accession>
<dbReference type="Gene3D" id="3.90.79.10">
    <property type="entry name" value="Nucleoside Triphosphate Pyrophosphohydrolase"/>
    <property type="match status" value="1"/>
</dbReference>
<evidence type="ECO:0000256" key="3">
    <source>
        <dbReference type="ARBA" id="ARBA00022723"/>
    </source>
</evidence>
<feature type="domain" description="Nudix hydrolase" evidence="7">
    <location>
        <begin position="14"/>
        <end position="259"/>
    </location>
</feature>
<gene>
    <name evidence="8" type="ORF">BAA01_16640</name>
</gene>
<dbReference type="PANTHER" id="PTHR12318:SF0">
    <property type="entry name" value="ACYL-COENZYME A DIPHOSPHATASE NUDT19"/>
    <property type="match status" value="1"/>
</dbReference>
<evidence type="ECO:0000256" key="5">
    <source>
        <dbReference type="ARBA" id="ARBA00022842"/>
    </source>
</evidence>
<dbReference type="EMBL" id="LZRT01000080">
    <property type="protein sequence ID" value="OUM87036.1"/>
    <property type="molecule type" value="Genomic_DNA"/>
</dbReference>
<dbReference type="PROSITE" id="PS51462">
    <property type="entry name" value="NUDIX"/>
    <property type="match status" value="1"/>
</dbReference>
<dbReference type="PANTHER" id="PTHR12318">
    <property type="entry name" value="TESTOSTERONE-REGULATED PROTEIN RP2"/>
    <property type="match status" value="1"/>
</dbReference>
<dbReference type="SUPFAM" id="SSF55811">
    <property type="entry name" value="Nudix"/>
    <property type="match status" value="1"/>
</dbReference>
<evidence type="ECO:0000256" key="2">
    <source>
        <dbReference type="ARBA" id="ARBA00001946"/>
    </source>
</evidence>
<keyword evidence="5" id="KW-0460">Magnesium</keyword>
<comment type="caution">
    <text evidence="8">The sequence shown here is derived from an EMBL/GenBank/DDBJ whole genome shotgun (WGS) entry which is preliminary data.</text>
</comment>
<dbReference type="Proteomes" id="UP000196475">
    <property type="component" value="Unassembled WGS sequence"/>
</dbReference>
<evidence type="ECO:0000259" key="7">
    <source>
        <dbReference type="PROSITE" id="PS51462"/>
    </source>
</evidence>
<evidence type="ECO:0000313" key="8">
    <source>
        <dbReference type="EMBL" id="OUM87036.1"/>
    </source>
</evidence>
<dbReference type="CDD" id="cd18870">
    <property type="entry name" value="NUDIX_AcylCoAdiphos_Nudt19"/>
    <property type="match status" value="1"/>
</dbReference>
<dbReference type="InterPro" id="IPR015797">
    <property type="entry name" value="NUDIX_hydrolase-like_dom_sf"/>
</dbReference>
<proteinExistence type="predicted"/>
<reference evidence="9" key="1">
    <citation type="submission" date="2016-06" db="EMBL/GenBank/DDBJ databases">
        <authorList>
            <person name="Nascimento L."/>
            <person name="Pereira R.V."/>
            <person name="Martins L.F."/>
            <person name="Quaggio R.B."/>
            <person name="Silva A.M."/>
            <person name="Setubal J.C."/>
        </authorList>
    </citation>
    <scope>NUCLEOTIDE SEQUENCE [LARGE SCALE GENOMIC DNA]</scope>
</reference>
<evidence type="ECO:0000256" key="4">
    <source>
        <dbReference type="ARBA" id="ARBA00022801"/>
    </source>
</evidence>
<keyword evidence="6" id="KW-0464">Manganese</keyword>
<organism evidence="8 9">
    <name type="scientific">Bacillus thermozeamaize</name>
    <dbReference type="NCBI Taxonomy" id="230954"/>
    <lineage>
        <taxon>Bacteria</taxon>
        <taxon>Bacillati</taxon>
        <taxon>Bacillota</taxon>
        <taxon>Bacilli</taxon>
        <taxon>Bacillales</taxon>
        <taxon>Bacillaceae</taxon>
        <taxon>Bacillus</taxon>
    </lineage>
</organism>
<dbReference type="GO" id="GO:0046872">
    <property type="term" value="F:metal ion binding"/>
    <property type="evidence" value="ECO:0007669"/>
    <property type="project" value="UniProtKB-KW"/>
</dbReference>
<evidence type="ECO:0000313" key="9">
    <source>
        <dbReference type="Proteomes" id="UP000196475"/>
    </source>
</evidence>
<protein>
    <recommendedName>
        <fullName evidence="7">Nudix hydrolase domain-containing protein</fullName>
    </recommendedName>
</protein>
<keyword evidence="3" id="KW-0479">Metal-binding</keyword>